<dbReference type="EMBL" id="JAGYPE010000010">
    <property type="protein sequence ID" value="MBS4188100.1"/>
    <property type="molecule type" value="Genomic_DNA"/>
</dbReference>
<proteinExistence type="predicted"/>
<comment type="caution">
    <text evidence="2">The sequence shown here is derived from an EMBL/GenBank/DDBJ whole genome shotgun (WGS) entry which is preliminary data.</text>
</comment>
<organism evidence="2">
    <name type="scientific">Neobacillus citreus</name>
    <dbReference type="NCBI Taxonomy" id="2833578"/>
    <lineage>
        <taxon>Bacteria</taxon>
        <taxon>Bacillati</taxon>
        <taxon>Bacillota</taxon>
        <taxon>Bacilli</taxon>
        <taxon>Bacillales</taxon>
        <taxon>Bacillaceae</taxon>
        <taxon>Neobacillus</taxon>
    </lineage>
</organism>
<keyword evidence="1" id="KW-1133">Transmembrane helix</keyword>
<keyword evidence="1" id="KW-0812">Transmembrane</keyword>
<reference evidence="2" key="1">
    <citation type="submission" date="2021-05" db="EMBL/GenBank/DDBJ databases">
        <title>Novel Bacillus species.</title>
        <authorList>
            <person name="Liu G."/>
        </authorList>
    </citation>
    <scope>NUCLEOTIDE SEQUENCE</scope>
    <source>
        <strain evidence="2">FJAT-50051</strain>
    </source>
</reference>
<keyword evidence="1" id="KW-0472">Membrane</keyword>
<feature type="transmembrane region" description="Helical" evidence="1">
    <location>
        <begin position="170"/>
        <end position="190"/>
    </location>
</feature>
<feature type="transmembrane region" description="Helical" evidence="1">
    <location>
        <begin position="12"/>
        <end position="37"/>
    </location>
</feature>
<evidence type="ECO:0000256" key="1">
    <source>
        <dbReference type="SAM" id="Phobius"/>
    </source>
</evidence>
<dbReference type="AlphaFoldDB" id="A0A942T7W1"/>
<name>A0A942T7W1_9BACI</name>
<accession>A0A942T7W1</accession>
<gene>
    <name evidence="2" type="ORF">KHB02_42750</name>
</gene>
<protein>
    <submittedName>
        <fullName evidence="2">Uncharacterized protein</fullName>
    </submittedName>
</protein>
<sequence length="195" mass="21632">MVNLNDRNKGSKLSITSALLIGLSAVLLVVSIFFPWWKMLFYAPQYPEGLNIIVYPNKLKGEIDIINGLNHYIGMSNFSEENFPELGYLIYLISGLAVLTLITAILRNKKVLYGLISIFVIGGLAGVLDLHSALKKYGTNLDPKAPIHMDPFVPPIIGENTVANFTTHSILGTGVYFVIAAFILLLIPVWKDRKR</sequence>
<feature type="transmembrane region" description="Helical" evidence="1">
    <location>
        <begin position="86"/>
        <end position="106"/>
    </location>
</feature>
<feature type="transmembrane region" description="Helical" evidence="1">
    <location>
        <begin position="113"/>
        <end position="134"/>
    </location>
</feature>
<evidence type="ECO:0000313" key="2">
    <source>
        <dbReference type="EMBL" id="MBS4188100.1"/>
    </source>
</evidence>